<reference evidence="11 12" key="1">
    <citation type="journal article" date="2012" name="PLoS Pathog.">
        <title>Diverse lifestyles and strategies of plant pathogenesis encoded in the genomes of eighteen Dothideomycetes fungi.</title>
        <authorList>
            <person name="Ohm R.A."/>
            <person name="Feau N."/>
            <person name="Henrissat B."/>
            <person name="Schoch C.L."/>
            <person name="Horwitz B.A."/>
            <person name="Barry K.W."/>
            <person name="Condon B.J."/>
            <person name="Copeland A.C."/>
            <person name="Dhillon B."/>
            <person name="Glaser F."/>
            <person name="Hesse C.N."/>
            <person name="Kosti I."/>
            <person name="LaButti K."/>
            <person name="Lindquist E.A."/>
            <person name="Lucas S."/>
            <person name="Salamov A.A."/>
            <person name="Bradshaw R.E."/>
            <person name="Ciuffetti L."/>
            <person name="Hamelin R.C."/>
            <person name="Kema G.H.J."/>
            <person name="Lawrence C."/>
            <person name="Scott J.A."/>
            <person name="Spatafora J.W."/>
            <person name="Turgeon B.G."/>
            <person name="de Wit P.J.G.M."/>
            <person name="Zhong S."/>
            <person name="Goodwin S.B."/>
            <person name="Grigoriev I.V."/>
        </authorList>
    </citation>
    <scope>NUCLEOTIDE SEQUENCE [LARGE SCALE GENOMIC DNA]</scope>
    <source>
        <strain evidence="12">28A</strain>
    </source>
</reference>
<name>R0K5Q7_EXST2</name>
<evidence type="ECO:0000256" key="7">
    <source>
        <dbReference type="ARBA" id="ARBA00022786"/>
    </source>
</evidence>
<dbReference type="EMBL" id="KB908537">
    <property type="protein sequence ID" value="EOA88373.1"/>
    <property type="molecule type" value="Genomic_DNA"/>
</dbReference>
<dbReference type="GO" id="GO:0061630">
    <property type="term" value="F:ubiquitin protein ligase activity"/>
    <property type="evidence" value="ECO:0007669"/>
    <property type="project" value="UniProtKB-EC"/>
</dbReference>
<feature type="compositionally biased region" description="Basic and acidic residues" evidence="9">
    <location>
        <begin position="44"/>
        <end position="53"/>
    </location>
</feature>
<feature type="compositionally biased region" description="Basic and acidic residues" evidence="9">
    <location>
        <begin position="281"/>
        <end position="293"/>
    </location>
</feature>
<comment type="catalytic activity">
    <reaction evidence="1">
        <text>[E2 ubiquitin-conjugating enzyme]-S-ubiquitinyl-L-cysteine + [acceptor protein]-L-lysine = [E2 ubiquitin-conjugating enzyme]-L-cysteine + [acceptor protein]-N(6)-ubiquitinyl-L-lysine.</text>
        <dbReference type="EC" id="2.3.2.31"/>
    </reaction>
</comment>
<dbReference type="CDD" id="cd20336">
    <property type="entry name" value="Rcat_RBR"/>
    <property type="match status" value="1"/>
</dbReference>
<dbReference type="GO" id="GO:0008270">
    <property type="term" value="F:zinc ion binding"/>
    <property type="evidence" value="ECO:0007669"/>
    <property type="project" value="UniProtKB-KW"/>
</dbReference>
<evidence type="ECO:0000313" key="12">
    <source>
        <dbReference type="Proteomes" id="UP000016935"/>
    </source>
</evidence>
<accession>R0K5Q7</accession>
<feature type="region of interest" description="Disordered" evidence="9">
    <location>
        <begin position="266"/>
        <end position="301"/>
    </location>
</feature>
<dbReference type="InterPro" id="IPR002867">
    <property type="entry name" value="IBR_dom"/>
</dbReference>
<feature type="compositionally biased region" description="Basic residues" evidence="9">
    <location>
        <begin position="21"/>
        <end position="34"/>
    </location>
</feature>
<dbReference type="InterPro" id="IPR031127">
    <property type="entry name" value="E3_UB_ligase_RBR"/>
</dbReference>
<dbReference type="Pfam" id="PF22191">
    <property type="entry name" value="IBR_1"/>
    <property type="match status" value="1"/>
</dbReference>
<reference evidence="11 12" key="2">
    <citation type="journal article" date="2013" name="PLoS Genet.">
        <title>Comparative genome structure, secondary metabolite, and effector coding capacity across Cochliobolus pathogens.</title>
        <authorList>
            <person name="Condon B.J."/>
            <person name="Leng Y."/>
            <person name="Wu D."/>
            <person name="Bushley K.E."/>
            <person name="Ohm R.A."/>
            <person name="Otillar R."/>
            <person name="Martin J."/>
            <person name="Schackwitz W."/>
            <person name="Grimwood J."/>
            <person name="MohdZainudin N."/>
            <person name="Xue C."/>
            <person name="Wang R."/>
            <person name="Manning V.A."/>
            <person name="Dhillon B."/>
            <person name="Tu Z.J."/>
            <person name="Steffenson B.J."/>
            <person name="Salamov A."/>
            <person name="Sun H."/>
            <person name="Lowry S."/>
            <person name="LaButti K."/>
            <person name="Han J."/>
            <person name="Copeland A."/>
            <person name="Lindquist E."/>
            <person name="Barry K."/>
            <person name="Schmutz J."/>
            <person name="Baker S.E."/>
            <person name="Ciuffetti L.M."/>
            <person name="Grigoriev I.V."/>
            <person name="Zhong S."/>
            <person name="Turgeon B.G."/>
        </authorList>
    </citation>
    <scope>NUCLEOTIDE SEQUENCE [LARGE SCALE GENOMIC DNA]</scope>
    <source>
        <strain evidence="12">28A</strain>
    </source>
</reference>
<keyword evidence="5" id="KW-0677">Repeat</keyword>
<keyword evidence="7" id="KW-0833">Ubl conjugation pathway</keyword>
<evidence type="ECO:0000256" key="8">
    <source>
        <dbReference type="ARBA" id="ARBA00022833"/>
    </source>
</evidence>
<organism evidence="11 12">
    <name type="scientific">Exserohilum turcicum (strain 28A)</name>
    <name type="common">Northern leaf blight fungus</name>
    <name type="synonym">Setosphaeria turcica</name>
    <dbReference type="NCBI Taxonomy" id="671987"/>
    <lineage>
        <taxon>Eukaryota</taxon>
        <taxon>Fungi</taxon>
        <taxon>Dikarya</taxon>
        <taxon>Ascomycota</taxon>
        <taxon>Pezizomycotina</taxon>
        <taxon>Dothideomycetes</taxon>
        <taxon>Pleosporomycetidae</taxon>
        <taxon>Pleosporales</taxon>
        <taxon>Pleosporineae</taxon>
        <taxon>Pleosporaceae</taxon>
        <taxon>Exserohilum</taxon>
    </lineage>
</organism>
<evidence type="ECO:0000256" key="9">
    <source>
        <dbReference type="SAM" id="MobiDB-lite"/>
    </source>
</evidence>
<keyword evidence="4" id="KW-0479">Metal-binding</keyword>
<keyword evidence="8" id="KW-0862">Zinc</keyword>
<dbReference type="STRING" id="671987.R0K5Q7"/>
<dbReference type="Proteomes" id="UP000016935">
    <property type="component" value="Unassembled WGS sequence"/>
</dbReference>
<dbReference type="eggNOG" id="KOG1812">
    <property type="taxonomic scope" value="Eukaryota"/>
</dbReference>
<feature type="region of interest" description="Disordered" evidence="9">
    <location>
        <begin position="18"/>
        <end position="60"/>
    </location>
</feature>
<evidence type="ECO:0000313" key="11">
    <source>
        <dbReference type="EMBL" id="EOA88373.1"/>
    </source>
</evidence>
<evidence type="ECO:0000259" key="10">
    <source>
        <dbReference type="PROSITE" id="PS51873"/>
    </source>
</evidence>
<dbReference type="HOGENOM" id="CLU_926092_0_0_1"/>
<protein>
    <recommendedName>
        <fullName evidence="2">RBR-type E3 ubiquitin transferase</fullName>
        <ecNumber evidence="2">2.3.2.31</ecNumber>
    </recommendedName>
</protein>
<keyword evidence="12" id="KW-1185">Reference proteome</keyword>
<dbReference type="GO" id="GO:0016567">
    <property type="term" value="P:protein ubiquitination"/>
    <property type="evidence" value="ECO:0007669"/>
    <property type="project" value="InterPro"/>
</dbReference>
<feature type="domain" description="RING-type" evidence="10">
    <location>
        <begin position="66"/>
        <end position="270"/>
    </location>
</feature>
<dbReference type="PANTHER" id="PTHR11685">
    <property type="entry name" value="RBR FAMILY RING FINGER AND IBR DOMAIN-CONTAINING"/>
    <property type="match status" value="1"/>
</dbReference>
<dbReference type="OrthoDB" id="9977870at2759"/>
<sequence length="301" mass="33684">MTERTEATALVEISSLYPPPRSRKAVRKSRKPSTKLRYNVSQHTVKDEADAPKETLSNPPDLENSITYECCICGDETQFTAGVAACASHFLCNECTVNSYEMALGDIQAFPARCCTPLARRLVEHLLSAALRTAYSLRAQEYYTPRTLRVYCSREMCGVFIHPSRFDNTSAFATVARCECGAKTCVGCKQVWKGASHCCVDSASKPAWLPPYSPTCRIKQCPGCGLWIEHKDACNHMTCCYCSQQFCFICLLPWEFTEGFHESEGCPSYGDPSEGYDDEGYERTERGLHRDTGFSRAGRNR</sequence>
<evidence type="ECO:0000256" key="3">
    <source>
        <dbReference type="ARBA" id="ARBA00022679"/>
    </source>
</evidence>
<dbReference type="AlphaFoldDB" id="R0K5Q7"/>
<dbReference type="PROSITE" id="PS51873">
    <property type="entry name" value="TRIAD"/>
    <property type="match status" value="1"/>
</dbReference>
<evidence type="ECO:0000256" key="2">
    <source>
        <dbReference type="ARBA" id="ARBA00012251"/>
    </source>
</evidence>
<proteinExistence type="predicted"/>
<feature type="non-terminal residue" evidence="11">
    <location>
        <position position="301"/>
    </location>
</feature>
<evidence type="ECO:0000256" key="1">
    <source>
        <dbReference type="ARBA" id="ARBA00001798"/>
    </source>
</evidence>
<dbReference type="GeneID" id="19395214"/>
<evidence type="ECO:0000256" key="4">
    <source>
        <dbReference type="ARBA" id="ARBA00022723"/>
    </source>
</evidence>
<dbReference type="Gene3D" id="1.20.120.1750">
    <property type="match status" value="1"/>
</dbReference>
<dbReference type="RefSeq" id="XP_008023822.1">
    <property type="nucleotide sequence ID" value="XM_008025631.1"/>
</dbReference>
<dbReference type="InterPro" id="IPR044066">
    <property type="entry name" value="TRIAD_supradom"/>
</dbReference>
<dbReference type="SUPFAM" id="SSF57850">
    <property type="entry name" value="RING/U-box"/>
    <property type="match status" value="1"/>
</dbReference>
<keyword evidence="3" id="KW-0808">Transferase</keyword>
<dbReference type="Pfam" id="PF01485">
    <property type="entry name" value="IBR"/>
    <property type="match status" value="1"/>
</dbReference>
<keyword evidence="6" id="KW-0863">Zinc-finger</keyword>
<dbReference type="EC" id="2.3.2.31" evidence="2"/>
<evidence type="ECO:0000256" key="5">
    <source>
        <dbReference type="ARBA" id="ARBA00022737"/>
    </source>
</evidence>
<gene>
    <name evidence="11" type="ORF">SETTUDRAFT_107156</name>
</gene>
<evidence type="ECO:0000256" key="6">
    <source>
        <dbReference type="ARBA" id="ARBA00022771"/>
    </source>
</evidence>